<reference evidence="2 3" key="1">
    <citation type="submission" date="2021-03" db="EMBL/GenBank/DDBJ databases">
        <title>Genomic and phenotypic characterization of Chloracidobacterium isolates provides evidence for multiple species.</title>
        <authorList>
            <person name="Saini M.K."/>
            <person name="Costas A.M.G."/>
            <person name="Tank M."/>
            <person name="Bryant D.A."/>
        </authorList>
    </citation>
    <scope>NUCLEOTIDE SEQUENCE [LARGE SCALE GENOMIC DNA]</scope>
    <source>
        <strain evidence="2 3">N</strain>
    </source>
</reference>
<dbReference type="InterPro" id="IPR012908">
    <property type="entry name" value="PGAP1-ab_dom-like"/>
</dbReference>
<dbReference type="Pfam" id="PF07819">
    <property type="entry name" value="PGAP1"/>
    <property type="match status" value="1"/>
</dbReference>
<sequence length="228" mass="25479">MPSPIVIVAGHFLEWRAYLPLANRLRAEPFNRQVWIAPIEPYHWWQSSGANFRPVIDVIAQCIETVAEQTGAPVTVIGHSAGGRLTRKFLGEDDYCGRHYAGHRFVTTLVCLGTPHHSSAPASSVSTRWANEHYPGAFFAPKIRYVSVISRYIRGNREGTLAERTAYALYESLLGAPGDVWGDGIVPEPCMALEGSEVIRLEGVYHLPVPLLTWYDDPKILPRWAMNI</sequence>
<keyword evidence="3" id="KW-1185">Reference proteome</keyword>
<evidence type="ECO:0000313" key="2">
    <source>
        <dbReference type="EMBL" id="QUV94741.1"/>
    </source>
</evidence>
<dbReference type="InterPro" id="IPR029058">
    <property type="entry name" value="AB_hydrolase_fold"/>
</dbReference>
<protein>
    <recommendedName>
        <fullName evidence="1">GPI inositol-deacylase PGAP1-like alpha/beta domain-containing protein</fullName>
    </recommendedName>
</protein>
<evidence type="ECO:0000313" key="3">
    <source>
        <dbReference type="Proteomes" id="UP000677668"/>
    </source>
</evidence>
<organism evidence="2 3">
    <name type="scientific">Chloracidobacterium sp. N</name>
    <dbReference type="NCBI Taxonomy" id="2821540"/>
    <lineage>
        <taxon>Bacteria</taxon>
        <taxon>Pseudomonadati</taxon>
        <taxon>Acidobacteriota</taxon>
        <taxon>Terriglobia</taxon>
        <taxon>Terriglobales</taxon>
        <taxon>Acidobacteriaceae</taxon>
        <taxon>Chloracidobacterium</taxon>
        <taxon>Chloracidobacterium aggregatum</taxon>
    </lineage>
</organism>
<proteinExistence type="predicted"/>
<name>A0ABX8B6N5_9BACT</name>
<gene>
    <name evidence="2" type="ORF">J8C05_04655</name>
</gene>
<dbReference type="SUPFAM" id="SSF53474">
    <property type="entry name" value="alpha/beta-Hydrolases"/>
    <property type="match status" value="1"/>
</dbReference>
<dbReference type="Gene3D" id="3.40.50.1820">
    <property type="entry name" value="alpha/beta hydrolase"/>
    <property type="match status" value="1"/>
</dbReference>
<dbReference type="PANTHER" id="PTHR47909">
    <property type="entry name" value="ALPHA/BETA-HYDROLASES SUPERFAMILY PROTEIN"/>
    <property type="match status" value="1"/>
</dbReference>
<dbReference type="PANTHER" id="PTHR47909:SF2">
    <property type="entry name" value="GPI INOSITOL-DEACYLASE"/>
    <property type="match status" value="1"/>
</dbReference>
<feature type="domain" description="GPI inositol-deacylase PGAP1-like alpha/beta" evidence="1">
    <location>
        <begin position="62"/>
        <end position="119"/>
    </location>
</feature>
<evidence type="ECO:0000259" key="1">
    <source>
        <dbReference type="Pfam" id="PF07819"/>
    </source>
</evidence>
<dbReference type="RefSeq" id="WP_211423012.1">
    <property type="nucleotide sequence ID" value="NZ_CP072642.1"/>
</dbReference>
<dbReference type="Proteomes" id="UP000677668">
    <property type="component" value="Chromosome 1"/>
</dbReference>
<accession>A0ABX8B6N5</accession>
<dbReference type="EMBL" id="CP072642">
    <property type="protein sequence ID" value="QUV94741.1"/>
    <property type="molecule type" value="Genomic_DNA"/>
</dbReference>